<comment type="caution">
    <text evidence="1">The sequence shown here is derived from an EMBL/GenBank/DDBJ whole genome shotgun (WGS) entry which is preliminary data.</text>
</comment>
<keyword evidence="2" id="KW-1185">Reference proteome</keyword>
<evidence type="ECO:0000313" key="2">
    <source>
        <dbReference type="Proteomes" id="UP000634136"/>
    </source>
</evidence>
<accession>A0A834WV65</accession>
<name>A0A834WV65_9FABA</name>
<dbReference type="AlphaFoldDB" id="A0A834WV65"/>
<sequence length="107" mass="12164">MSAKASVKKAFGVGIFEYSWTRHEVRPCRRDVGIERKQGVTYWRPFGQANRDLRPLGMRAPVYATIYRPLLRSRESSSDPVVAPAEWPVGRLVYPPGNHLVVRQAKA</sequence>
<dbReference type="EMBL" id="JAAIUW010000005">
    <property type="protein sequence ID" value="KAF7833198.1"/>
    <property type="molecule type" value="Genomic_DNA"/>
</dbReference>
<protein>
    <submittedName>
        <fullName evidence="1">Uncharacterized protein</fullName>
    </submittedName>
</protein>
<proteinExistence type="predicted"/>
<evidence type="ECO:0000313" key="1">
    <source>
        <dbReference type="EMBL" id="KAF7833198.1"/>
    </source>
</evidence>
<organism evidence="1 2">
    <name type="scientific">Senna tora</name>
    <dbReference type="NCBI Taxonomy" id="362788"/>
    <lineage>
        <taxon>Eukaryota</taxon>
        <taxon>Viridiplantae</taxon>
        <taxon>Streptophyta</taxon>
        <taxon>Embryophyta</taxon>
        <taxon>Tracheophyta</taxon>
        <taxon>Spermatophyta</taxon>
        <taxon>Magnoliopsida</taxon>
        <taxon>eudicotyledons</taxon>
        <taxon>Gunneridae</taxon>
        <taxon>Pentapetalae</taxon>
        <taxon>rosids</taxon>
        <taxon>fabids</taxon>
        <taxon>Fabales</taxon>
        <taxon>Fabaceae</taxon>
        <taxon>Caesalpinioideae</taxon>
        <taxon>Cassia clade</taxon>
        <taxon>Senna</taxon>
    </lineage>
</organism>
<gene>
    <name evidence="1" type="ORF">G2W53_015531</name>
</gene>
<reference evidence="1" key="1">
    <citation type="submission" date="2020-09" db="EMBL/GenBank/DDBJ databases">
        <title>Genome-Enabled Discovery of Anthraquinone Biosynthesis in Senna tora.</title>
        <authorList>
            <person name="Kang S.-H."/>
            <person name="Pandey R.P."/>
            <person name="Lee C.-M."/>
            <person name="Sim J.-S."/>
            <person name="Jeong J.-T."/>
            <person name="Choi B.-S."/>
            <person name="Jung M."/>
            <person name="Ginzburg D."/>
            <person name="Zhao K."/>
            <person name="Won S.Y."/>
            <person name="Oh T.-J."/>
            <person name="Yu Y."/>
            <person name="Kim N.-H."/>
            <person name="Lee O.R."/>
            <person name="Lee T.-H."/>
            <person name="Bashyal P."/>
            <person name="Kim T.-S."/>
            <person name="Lee W.-H."/>
            <person name="Kawkins C."/>
            <person name="Kim C.-K."/>
            <person name="Kim J.S."/>
            <person name="Ahn B.O."/>
            <person name="Rhee S.Y."/>
            <person name="Sohng J.K."/>
        </authorList>
    </citation>
    <scope>NUCLEOTIDE SEQUENCE</scope>
    <source>
        <tissue evidence="1">Leaf</tissue>
    </source>
</reference>
<dbReference type="Proteomes" id="UP000634136">
    <property type="component" value="Unassembled WGS sequence"/>
</dbReference>